<evidence type="ECO:0000313" key="2">
    <source>
        <dbReference type="Proteomes" id="UP000484164"/>
    </source>
</evidence>
<name>A0A6L3ZHY8_9FLAO</name>
<gene>
    <name evidence="1" type="ORF">F8C82_03495</name>
</gene>
<dbReference type="AlphaFoldDB" id="A0A6L3ZHY8"/>
<protein>
    <submittedName>
        <fullName evidence="1">DUF4388 domain-containing protein</fullName>
    </submittedName>
</protein>
<dbReference type="RefSeq" id="WP_188477429.1">
    <property type="nucleotide sequence ID" value="NZ_BMGX01000002.1"/>
</dbReference>
<accession>A0A6L3ZHY8</accession>
<organism evidence="1 2">
    <name type="scientific">Phaeocystidibacter marisrubri</name>
    <dbReference type="NCBI Taxonomy" id="1577780"/>
    <lineage>
        <taxon>Bacteria</taxon>
        <taxon>Pseudomonadati</taxon>
        <taxon>Bacteroidota</taxon>
        <taxon>Flavobacteriia</taxon>
        <taxon>Flavobacteriales</taxon>
        <taxon>Phaeocystidibacteraceae</taxon>
        <taxon>Phaeocystidibacter</taxon>
    </lineage>
</organism>
<dbReference type="Proteomes" id="UP000484164">
    <property type="component" value="Unassembled WGS sequence"/>
</dbReference>
<reference evidence="1 2" key="1">
    <citation type="submission" date="2019-10" db="EMBL/GenBank/DDBJ databases">
        <title>Genome sequence of Phaeocystidibacter marisrubri JCM30614 (type strain).</title>
        <authorList>
            <person name="Bowman J.P."/>
        </authorList>
    </citation>
    <scope>NUCLEOTIDE SEQUENCE [LARGE SCALE GENOMIC DNA]</scope>
    <source>
        <strain evidence="1 2">JCM 30614</strain>
    </source>
</reference>
<evidence type="ECO:0000313" key="1">
    <source>
        <dbReference type="EMBL" id="KAB2817474.1"/>
    </source>
</evidence>
<proteinExistence type="predicted"/>
<keyword evidence="2" id="KW-1185">Reference proteome</keyword>
<comment type="caution">
    <text evidence="1">The sequence shown here is derived from an EMBL/GenBank/DDBJ whole genome shotgun (WGS) entry which is preliminary data.</text>
</comment>
<sequence length="284" mass="32435">MILLLTGMNQLGLSQASHSIYFVDTSHALIQDVIVLSWKGATWLSDLEGKASIPEDQMDALYLHSMSFHDTLVSVHTGDTIVLIEESILLDEAAVYDRSGLTFLDHRKWRYQLQREPGEYYLLGYFAEGAVVLDSLTLRVEEILRSTSIIRLVIWKDGRFIFESPVIDFPIQYQDKVVTIPIDFHSIINGEFYVGIQFLEVGRDPFGQTSHLYQYRGKGDVLSSRNTGITVGSIRLKPGESMMLGWWYNGELEMKTKQATEDYRPIAPYFGIHYFGTGEVRRSF</sequence>
<dbReference type="EMBL" id="WBVQ01000001">
    <property type="protein sequence ID" value="KAB2817474.1"/>
    <property type="molecule type" value="Genomic_DNA"/>
</dbReference>